<name>A0ABC9QWI9_BACMY</name>
<gene>
    <name evidence="1" type="ORF">III_05274</name>
</gene>
<comment type="caution">
    <text evidence="1">The sequence shown here is derived from an EMBL/GenBank/DDBJ whole genome shotgun (WGS) entry which is preliminary data.</text>
</comment>
<dbReference type="AlphaFoldDB" id="A0ABC9QWI9"/>
<organism evidence="1 2">
    <name type="scientific">Bacillus mycoides</name>
    <dbReference type="NCBI Taxonomy" id="1405"/>
    <lineage>
        <taxon>Bacteria</taxon>
        <taxon>Bacillati</taxon>
        <taxon>Bacillota</taxon>
        <taxon>Bacilli</taxon>
        <taxon>Bacillales</taxon>
        <taxon>Bacillaceae</taxon>
        <taxon>Bacillus</taxon>
        <taxon>Bacillus cereus group</taxon>
    </lineage>
</organism>
<evidence type="ECO:0000313" key="2">
    <source>
        <dbReference type="Proteomes" id="UP000006976"/>
    </source>
</evidence>
<sequence>MNYMKPKGFTLLVDFLRGNKGSKGQAYHI</sequence>
<proteinExistence type="predicted"/>
<dbReference type="Proteomes" id="UP000006976">
    <property type="component" value="Unassembled WGS sequence"/>
</dbReference>
<protein>
    <submittedName>
        <fullName evidence="1">Uncharacterized protein</fullName>
    </submittedName>
</protein>
<evidence type="ECO:0000313" key="1">
    <source>
        <dbReference type="EMBL" id="EJR32100.1"/>
    </source>
</evidence>
<accession>A0ABC9QWI9</accession>
<dbReference type="EMBL" id="AHEV01000041">
    <property type="protein sequence ID" value="EJR32100.1"/>
    <property type="molecule type" value="Genomic_DNA"/>
</dbReference>
<reference evidence="1 2" key="1">
    <citation type="submission" date="2012-04" db="EMBL/GenBank/DDBJ databases">
        <title>The Genome Sequence of Bacillus cereus VD078.</title>
        <authorList>
            <consortium name="The Broad Institute Genome Sequencing Platform"/>
            <consortium name="The Broad Institute Genome Sequencing Center for Infectious Disease"/>
            <person name="Feldgarden M."/>
            <person name="Van der Auwera G.A."/>
            <person name="Mahillon J."/>
            <person name="Duprez V."/>
            <person name="Timmery S."/>
            <person name="Mattelet C."/>
            <person name="Dierick K."/>
            <person name="Sun M."/>
            <person name="Yu Z."/>
            <person name="Zhu L."/>
            <person name="Hu X."/>
            <person name="Shank E.B."/>
            <person name="Swiecicka I."/>
            <person name="Hansen B.M."/>
            <person name="Andrup L."/>
            <person name="Young S.K."/>
            <person name="Zeng Q."/>
            <person name="Gargeya S."/>
            <person name="Fitzgerald M."/>
            <person name="Haas B."/>
            <person name="Abouelleil A."/>
            <person name="Alvarado L."/>
            <person name="Arachchi H.M."/>
            <person name="Berlin A."/>
            <person name="Chapman S.B."/>
            <person name="Goldberg J."/>
            <person name="Griggs A."/>
            <person name="Gujja S."/>
            <person name="Hansen M."/>
            <person name="Howarth C."/>
            <person name="Imamovic A."/>
            <person name="Larimer J."/>
            <person name="McCowen C."/>
            <person name="Montmayeur A."/>
            <person name="Murphy C."/>
            <person name="Neiman D."/>
            <person name="Pearson M."/>
            <person name="Priest M."/>
            <person name="Roberts A."/>
            <person name="Saif S."/>
            <person name="Shea T."/>
            <person name="Sisk P."/>
            <person name="Sykes S."/>
            <person name="Wortman J."/>
            <person name="Nusbaum C."/>
            <person name="Birren B."/>
        </authorList>
    </citation>
    <scope>NUCLEOTIDE SEQUENCE [LARGE SCALE GENOMIC DNA]</scope>
    <source>
        <strain evidence="1 2">VD078</strain>
    </source>
</reference>